<organism evidence="1 2">
    <name type="scientific">Tetranychus urticae</name>
    <name type="common">Two-spotted spider mite</name>
    <dbReference type="NCBI Taxonomy" id="32264"/>
    <lineage>
        <taxon>Eukaryota</taxon>
        <taxon>Metazoa</taxon>
        <taxon>Ecdysozoa</taxon>
        <taxon>Arthropoda</taxon>
        <taxon>Chelicerata</taxon>
        <taxon>Arachnida</taxon>
        <taxon>Acari</taxon>
        <taxon>Acariformes</taxon>
        <taxon>Trombidiformes</taxon>
        <taxon>Prostigmata</taxon>
        <taxon>Eleutherengona</taxon>
        <taxon>Raphignathae</taxon>
        <taxon>Tetranychoidea</taxon>
        <taxon>Tetranychidae</taxon>
        <taxon>Tetranychus</taxon>
    </lineage>
</organism>
<dbReference type="Proteomes" id="UP000015104">
    <property type="component" value="Unassembled WGS sequence"/>
</dbReference>
<dbReference type="AlphaFoldDB" id="T1JQK8"/>
<dbReference type="HOGENOM" id="CLU_3423425_0_0_1"/>
<evidence type="ECO:0000313" key="2">
    <source>
        <dbReference type="Proteomes" id="UP000015104"/>
    </source>
</evidence>
<protein>
    <submittedName>
        <fullName evidence="1">Uncharacterized protein</fullName>
    </submittedName>
</protein>
<reference evidence="1" key="2">
    <citation type="submission" date="2015-06" db="UniProtKB">
        <authorList>
            <consortium name="EnsemblMetazoa"/>
        </authorList>
    </citation>
    <scope>IDENTIFICATION</scope>
</reference>
<dbReference type="EMBL" id="CAEY01000437">
    <property type="status" value="NOT_ANNOTATED_CDS"/>
    <property type="molecule type" value="Genomic_DNA"/>
</dbReference>
<keyword evidence="2" id="KW-1185">Reference proteome</keyword>
<name>T1JQK8_TETUR</name>
<evidence type="ECO:0000313" key="1">
    <source>
        <dbReference type="EnsemblMetazoa" id="tetur01g03570.1"/>
    </source>
</evidence>
<reference evidence="2" key="1">
    <citation type="submission" date="2011-08" db="EMBL/GenBank/DDBJ databases">
        <authorList>
            <person name="Rombauts S."/>
        </authorList>
    </citation>
    <scope>NUCLEOTIDE SEQUENCE</scope>
    <source>
        <strain evidence="2">London</strain>
    </source>
</reference>
<proteinExistence type="predicted"/>
<accession>T1JQK8</accession>
<sequence length="23" mass="2558">MKLIERNLGKTSELTPVLEIGSE</sequence>
<dbReference type="EnsemblMetazoa" id="tetur01g03570.1">
    <property type="protein sequence ID" value="tetur01g03570.1"/>
    <property type="gene ID" value="tetur01g03570"/>
</dbReference>